<name>A0A1Y0IS90_9BACL</name>
<dbReference type="KEGG" id="tum:CBW65_22650"/>
<evidence type="ECO:0000256" key="7">
    <source>
        <dbReference type="ARBA" id="ARBA00023244"/>
    </source>
</evidence>
<comment type="subcellular location">
    <subcellularLocation>
        <location evidence="8">Cytoplasm</location>
    </subcellularLocation>
</comment>
<feature type="binding site" evidence="8">
    <location>
        <begin position="25"/>
        <end position="29"/>
    </location>
    <ligand>
        <name>substrate</name>
    </ligand>
</feature>
<accession>A0A1Y0IS90</accession>
<dbReference type="GO" id="GO:0005829">
    <property type="term" value="C:cytosol"/>
    <property type="evidence" value="ECO:0007669"/>
    <property type="project" value="TreeGrafter"/>
</dbReference>
<keyword evidence="4 8" id="KW-0963">Cytoplasm</keyword>
<proteinExistence type="inferred from homology"/>
<dbReference type="AlphaFoldDB" id="A0A1Y0IS90"/>
<evidence type="ECO:0000256" key="3">
    <source>
        <dbReference type="ARBA" id="ARBA00012288"/>
    </source>
</evidence>
<comment type="pathway">
    <text evidence="1 8 9">Porphyrin-containing compound metabolism; protoporphyrin-IX biosynthesis; coproporphyrinogen-III from 5-aminolevulinate: step 4/4.</text>
</comment>
<feature type="binding site" evidence="8">
    <location>
        <position position="204"/>
    </location>
    <ligand>
        <name>substrate</name>
    </ligand>
</feature>
<comment type="subunit">
    <text evidence="8">Homodimer.</text>
</comment>
<evidence type="ECO:0000259" key="11">
    <source>
        <dbReference type="PROSITE" id="PS00906"/>
    </source>
</evidence>
<feature type="binding site" evidence="8">
    <location>
        <position position="74"/>
    </location>
    <ligand>
        <name>substrate</name>
    </ligand>
</feature>
<evidence type="ECO:0000256" key="8">
    <source>
        <dbReference type="HAMAP-Rule" id="MF_00218"/>
    </source>
</evidence>
<comment type="catalytic activity">
    <reaction evidence="8 9">
        <text>uroporphyrinogen III + 4 H(+) = coproporphyrinogen III + 4 CO2</text>
        <dbReference type="Rhea" id="RHEA:19865"/>
        <dbReference type="ChEBI" id="CHEBI:15378"/>
        <dbReference type="ChEBI" id="CHEBI:16526"/>
        <dbReference type="ChEBI" id="CHEBI:57308"/>
        <dbReference type="ChEBI" id="CHEBI:57309"/>
        <dbReference type="EC" id="4.1.1.37"/>
    </reaction>
</comment>
<evidence type="ECO:0000256" key="2">
    <source>
        <dbReference type="ARBA" id="ARBA00009935"/>
    </source>
</evidence>
<evidence type="ECO:0000259" key="12">
    <source>
        <dbReference type="PROSITE" id="PS00907"/>
    </source>
</evidence>
<dbReference type="Gene3D" id="3.20.20.210">
    <property type="match status" value="1"/>
</dbReference>
<dbReference type="Proteomes" id="UP000195437">
    <property type="component" value="Chromosome"/>
</dbReference>
<evidence type="ECO:0000313" key="13">
    <source>
        <dbReference type="EMBL" id="ARU63488.1"/>
    </source>
</evidence>
<reference evidence="14" key="1">
    <citation type="submission" date="2017-05" db="EMBL/GenBank/DDBJ databases">
        <authorList>
            <person name="Sung H."/>
        </authorList>
    </citation>
    <scope>NUCLEOTIDE SEQUENCE [LARGE SCALE GENOMIC DNA]</scope>
    <source>
        <strain evidence="14">AR23208</strain>
    </source>
</reference>
<feature type="binding site" evidence="8">
    <location>
        <position position="149"/>
    </location>
    <ligand>
        <name>substrate</name>
    </ligand>
</feature>
<feature type="domain" description="Uroporphyrinogen decarboxylase (URO-D)" evidence="12">
    <location>
        <begin position="137"/>
        <end position="153"/>
    </location>
</feature>
<feature type="site" description="Transition state stabilizer" evidence="8">
    <location>
        <position position="74"/>
    </location>
</feature>
<dbReference type="PROSITE" id="PS00906">
    <property type="entry name" value="UROD_1"/>
    <property type="match status" value="1"/>
</dbReference>
<evidence type="ECO:0000256" key="9">
    <source>
        <dbReference type="RuleBase" id="RU000554"/>
    </source>
</evidence>
<keyword evidence="14" id="KW-1185">Reference proteome</keyword>
<dbReference type="PROSITE" id="PS00907">
    <property type="entry name" value="UROD_2"/>
    <property type="match status" value="1"/>
</dbReference>
<evidence type="ECO:0000256" key="4">
    <source>
        <dbReference type="ARBA" id="ARBA00022490"/>
    </source>
</evidence>
<evidence type="ECO:0000256" key="5">
    <source>
        <dbReference type="ARBA" id="ARBA00022793"/>
    </source>
</evidence>
<dbReference type="RefSeq" id="WP_087458824.1">
    <property type="nucleotide sequence ID" value="NZ_CP021434.1"/>
</dbReference>
<dbReference type="PANTHER" id="PTHR21091">
    <property type="entry name" value="METHYLTETRAHYDROFOLATE:HOMOCYSTEINE METHYLTRANSFERASE RELATED"/>
    <property type="match status" value="1"/>
</dbReference>
<dbReference type="HAMAP" id="MF_00218">
    <property type="entry name" value="URO_D"/>
    <property type="match status" value="1"/>
</dbReference>
<feature type="binding site" evidence="8">
    <location>
        <position position="319"/>
    </location>
    <ligand>
        <name>substrate</name>
    </ligand>
</feature>
<dbReference type="InterPro" id="IPR006361">
    <property type="entry name" value="Uroporphyrinogen_deCO2ase_HemE"/>
</dbReference>
<dbReference type="SUPFAM" id="SSF51726">
    <property type="entry name" value="UROD/MetE-like"/>
    <property type="match status" value="1"/>
</dbReference>
<feature type="domain" description="Uroporphyrinogen decarboxylase (URO-D)" evidence="11">
    <location>
        <begin position="20"/>
        <end position="29"/>
    </location>
</feature>
<dbReference type="InterPro" id="IPR000257">
    <property type="entry name" value="Uroporphyrinogen_deCOase"/>
</dbReference>
<dbReference type="EMBL" id="CP021434">
    <property type="protein sequence ID" value="ARU63488.1"/>
    <property type="molecule type" value="Genomic_DNA"/>
</dbReference>
<dbReference type="CDD" id="cd00717">
    <property type="entry name" value="URO-D"/>
    <property type="match status" value="1"/>
</dbReference>
<evidence type="ECO:0000256" key="6">
    <source>
        <dbReference type="ARBA" id="ARBA00023239"/>
    </source>
</evidence>
<keyword evidence="7 8" id="KW-0627">Porphyrin biosynthesis</keyword>
<dbReference type="Pfam" id="PF01208">
    <property type="entry name" value="URO-D"/>
    <property type="match status" value="1"/>
</dbReference>
<evidence type="ECO:0000313" key="14">
    <source>
        <dbReference type="Proteomes" id="UP000195437"/>
    </source>
</evidence>
<keyword evidence="5 8" id="KW-0210">Decarboxylase</keyword>
<keyword evidence="6 8" id="KW-0456">Lyase</keyword>
<sequence>MTFNDTFLRAIRNEKVDHVPVWYMRQAGRYQASYRKIKEKHSLMQICEIPDLCAEVTISPVRDHNVDAAILYSDIMIPVKPMGVDVDIVAGVGPVIDNPIRKLADVQALRPLEAEEDLPNTMETIRILRGELKVPLIGFAGAPFTLASYMVEGRPSREYHKTKQMMYAAPDVWFALMDKLGDMVITYMKAQVAAGTQAIQIFDSWIGALSPRDYEYYVFPTMKRIFEGLREVPVPKIYFGVNTGHLLNLWKELPIDVIGVDWRVPLNLASERVGDKFALQGNLDPVYLLAPFEVLQEEVKRIIDLGLQHGGGYVFNLGHGLFPEAPEDVVTKLTAFIHEYSAGRLRG</sequence>
<dbReference type="FunFam" id="3.20.20.210:FF:000005">
    <property type="entry name" value="Uroporphyrinogen decarboxylase"/>
    <property type="match status" value="1"/>
</dbReference>
<comment type="caution">
    <text evidence="8">Lacks conserved residue(s) required for the propagation of feature annotation.</text>
</comment>
<organism evidence="13 14">
    <name type="scientific">Tumebacillus avium</name>
    <dbReference type="NCBI Taxonomy" id="1903704"/>
    <lineage>
        <taxon>Bacteria</taxon>
        <taxon>Bacillati</taxon>
        <taxon>Bacillota</taxon>
        <taxon>Bacilli</taxon>
        <taxon>Bacillales</taxon>
        <taxon>Alicyclobacillaceae</taxon>
        <taxon>Tumebacillus</taxon>
    </lineage>
</organism>
<evidence type="ECO:0000256" key="1">
    <source>
        <dbReference type="ARBA" id="ARBA00004804"/>
    </source>
</evidence>
<evidence type="ECO:0000256" key="10">
    <source>
        <dbReference type="RuleBase" id="RU004169"/>
    </source>
</evidence>
<gene>
    <name evidence="8" type="primary">hemE</name>
    <name evidence="13" type="ORF">CBW65_22650</name>
</gene>
<dbReference type="InterPro" id="IPR038071">
    <property type="entry name" value="UROD/MetE-like_sf"/>
</dbReference>
<dbReference type="GO" id="GO:0006782">
    <property type="term" value="P:protoporphyrinogen IX biosynthetic process"/>
    <property type="evidence" value="ECO:0007669"/>
    <property type="project" value="UniProtKB-UniRule"/>
</dbReference>
<protein>
    <recommendedName>
        <fullName evidence="3 8">Uroporphyrinogen decarboxylase</fullName>
        <shortName evidence="8">UPD</shortName>
        <shortName evidence="8">URO-D</shortName>
        <ecNumber evidence="3 8">4.1.1.37</ecNumber>
    </recommendedName>
</protein>
<dbReference type="OrthoDB" id="9806656at2"/>
<comment type="function">
    <text evidence="8">Catalyzes the decarboxylation of four acetate groups of uroporphyrinogen-III to yield coproporphyrinogen-III.</text>
</comment>
<dbReference type="UniPathway" id="UPA00251">
    <property type="reaction ID" value="UER00321"/>
</dbReference>
<comment type="similarity">
    <text evidence="2 8 10">Belongs to the uroporphyrinogen decarboxylase family.</text>
</comment>
<dbReference type="PANTHER" id="PTHR21091:SF169">
    <property type="entry name" value="UROPORPHYRINOGEN DECARBOXYLASE"/>
    <property type="match status" value="1"/>
</dbReference>
<dbReference type="NCBIfam" id="TIGR01464">
    <property type="entry name" value="hemE"/>
    <property type="match status" value="1"/>
</dbReference>
<dbReference type="GO" id="GO:0004853">
    <property type="term" value="F:uroporphyrinogen decarboxylase activity"/>
    <property type="evidence" value="ECO:0007669"/>
    <property type="project" value="UniProtKB-UniRule"/>
</dbReference>
<dbReference type="EC" id="4.1.1.37" evidence="3 8"/>